<keyword evidence="1" id="KW-0472">Membrane</keyword>
<reference evidence="2 3" key="1">
    <citation type="submission" date="2015-07" db="EMBL/GenBank/DDBJ databases">
        <title>Whole genome sequence of Herpetosiphon geysericola DSM 7119.</title>
        <authorList>
            <person name="Hemp J."/>
            <person name="Ward L.M."/>
            <person name="Pace L.A."/>
            <person name="Fischer W.W."/>
        </authorList>
    </citation>
    <scope>NUCLEOTIDE SEQUENCE [LARGE SCALE GENOMIC DNA]</scope>
    <source>
        <strain evidence="2 3">DSM 7119</strain>
    </source>
</reference>
<evidence type="ECO:0000313" key="3">
    <source>
        <dbReference type="Proteomes" id="UP000050277"/>
    </source>
</evidence>
<dbReference type="AlphaFoldDB" id="A0A0P6YF14"/>
<evidence type="ECO:0000313" key="2">
    <source>
        <dbReference type="EMBL" id="KPL90768.1"/>
    </source>
</evidence>
<proteinExistence type="predicted"/>
<dbReference type="EMBL" id="LGKP01000010">
    <property type="protein sequence ID" value="KPL90768.1"/>
    <property type="molecule type" value="Genomic_DNA"/>
</dbReference>
<dbReference type="RefSeq" id="WP_054533369.1">
    <property type="nucleotide sequence ID" value="NZ_LGKP01000010.1"/>
</dbReference>
<protein>
    <recommendedName>
        <fullName evidence="4">Phage holin</fullName>
    </recommendedName>
</protein>
<sequence length="130" mass="14033">MQDSAIIGSAITLTVMAALIGLIYTAIQAYAPKVLTALDEWANTHISAELRAAMYAAVKIGLRVARDNKLTADDLLDKATKVASNYLIDLGIEVTPEQIRDMIRAERQKLADEAADKAALLQATTPTHLN</sequence>
<dbReference type="Proteomes" id="UP000050277">
    <property type="component" value="Unassembled WGS sequence"/>
</dbReference>
<evidence type="ECO:0008006" key="4">
    <source>
        <dbReference type="Google" id="ProtNLM"/>
    </source>
</evidence>
<organism evidence="2 3">
    <name type="scientific">Herpetosiphon geysericola</name>
    <dbReference type="NCBI Taxonomy" id="70996"/>
    <lineage>
        <taxon>Bacteria</taxon>
        <taxon>Bacillati</taxon>
        <taxon>Chloroflexota</taxon>
        <taxon>Chloroflexia</taxon>
        <taxon>Herpetosiphonales</taxon>
        <taxon>Herpetosiphonaceae</taxon>
        <taxon>Herpetosiphon</taxon>
    </lineage>
</organism>
<accession>A0A0P6YF14</accession>
<keyword evidence="3" id="KW-1185">Reference proteome</keyword>
<comment type="caution">
    <text evidence="2">The sequence shown here is derived from an EMBL/GenBank/DDBJ whole genome shotgun (WGS) entry which is preliminary data.</text>
</comment>
<name>A0A0P6YF14_9CHLR</name>
<keyword evidence="1" id="KW-0812">Transmembrane</keyword>
<feature type="transmembrane region" description="Helical" evidence="1">
    <location>
        <begin position="6"/>
        <end position="27"/>
    </location>
</feature>
<keyword evidence="1" id="KW-1133">Transmembrane helix</keyword>
<evidence type="ECO:0000256" key="1">
    <source>
        <dbReference type="SAM" id="Phobius"/>
    </source>
</evidence>
<gene>
    <name evidence="2" type="ORF">SE18_05220</name>
</gene>
<dbReference type="STRING" id="70996.SE18_05220"/>